<evidence type="ECO:0000313" key="2">
    <source>
        <dbReference type="Proteomes" id="UP001232148"/>
    </source>
</evidence>
<accession>A0AAD9HU34</accession>
<proteinExistence type="predicted"/>
<protein>
    <submittedName>
        <fullName evidence="1">Uncharacterized protein</fullName>
    </submittedName>
</protein>
<dbReference type="AlphaFoldDB" id="A0AAD9HU34"/>
<gene>
    <name evidence="1" type="ORF">LX32DRAFT_419972</name>
</gene>
<organism evidence="1 2">
    <name type="scientific">Colletotrichum zoysiae</name>
    <dbReference type="NCBI Taxonomy" id="1216348"/>
    <lineage>
        <taxon>Eukaryota</taxon>
        <taxon>Fungi</taxon>
        <taxon>Dikarya</taxon>
        <taxon>Ascomycota</taxon>
        <taxon>Pezizomycotina</taxon>
        <taxon>Sordariomycetes</taxon>
        <taxon>Hypocreomycetidae</taxon>
        <taxon>Glomerellales</taxon>
        <taxon>Glomerellaceae</taxon>
        <taxon>Colletotrichum</taxon>
        <taxon>Colletotrichum graminicola species complex</taxon>
    </lineage>
</organism>
<name>A0AAD9HU34_9PEZI</name>
<comment type="caution">
    <text evidence="1">The sequence shown here is derived from an EMBL/GenBank/DDBJ whole genome shotgun (WGS) entry which is preliminary data.</text>
</comment>
<evidence type="ECO:0000313" key="1">
    <source>
        <dbReference type="EMBL" id="KAK2034326.1"/>
    </source>
</evidence>
<sequence length="127" mass="14634">MTHLRLSPSLSISPFGFCCLVWYQVNTFFHGALVWCQYQPGVWLLSFWPPTHANSSLAEKGYRKESKKLRPRSDPCELYGPFYCILAGSFARPTDRGFRQLHSARLFCQLLDDRSMIAIVRSTIVGW</sequence>
<dbReference type="Proteomes" id="UP001232148">
    <property type="component" value="Unassembled WGS sequence"/>
</dbReference>
<reference evidence="1" key="1">
    <citation type="submission" date="2021-06" db="EMBL/GenBank/DDBJ databases">
        <title>Comparative genomics, transcriptomics and evolutionary studies reveal genomic signatures of adaptation to plant cell wall in hemibiotrophic fungi.</title>
        <authorList>
            <consortium name="DOE Joint Genome Institute"/>
            <person name="Baroncelli R."/>
            <person name="Diaz J.F."/>
            <person name="Benocci T."/>
            <person name="Peng M."/>
            <person name="Battaglia E."/>
            <person name="Haridas S."/>
            <person name="Andreopoulos W."/>
            <person name="Labutti K."/>
            <person name="Pangilinan J."/>
            <person name="Floch G.L."/>
            <person name="Makela M.R."/>
            <person name="Henrissat B."/>
            <person name="Grigoriev I.V."/>
            <person name="Crouch J.A."/>
            <person name="De Vries R.P."/>
            <person name="Sukno S.A."/>
            <person name="Thon M.R."/>
        </authorList>
    </citation>
    <scope>NUCLEOTIDE SEQUENCE</scope>
    <source>
        <strain evidence="1">MAFF235873</strain>
    </source>
</reference>
<keyword evidence="2" id="KW-1185">Reference proteome</keyword>
<dbReference type="EMBL" id="MU842815">
    <property type="protein sequence ID" value="KAK2034326.1"/>
    <property type="molecule type" value="Genomic_DNA"/>
</dbReference>